<dbReference type="Proteomes" id="UP001381693">
    <property type="component" value="Unassembled WGS sequence"/>
</dbReference>
<protein>
    <submittedName>
        <fullName evidence="1">Uncharacterized protein</fullName>
    </submittedName>
</protein>
<organism evidence="1 2">
    <name type="scientific">Halocaridina rubra</name>
    <name type="common">Hawaiian red shrimp</name>
    <dbReference type="NCBI Taxonomy" id="373956"/>
    <lineage>
        <taxon>Eukaryota</taxon>
        <taxon>Metazoa</taxon>
        <taxon>Ecdysozoa</taxon>
        <taxon>Arthropoda</taxon>
        <taxon>Crustacea</taxon>
        <taxon>Multicrustacea</taxon>
        <taxon>Malacostraca</taxon>
        <taxon>Eumalacostraca</taxon>
        <taxon>Eucarida</taxon>
        <taxon>Decapoda</taxon>
        <taxon>Pleocyemata</taxon>
        <taxon>Caridea</taxon>
        <taxon>Atyoidea</taxon>
        <taxon>Atyidae</taxon>
        <taxon>Halocaridina</taxon>
    </lineage>
</organism>
<keyword evidence="2" id="KW-1185">Reference proteome</keyword>
<evidence type="ECO:0000313" key="1">
    <source>
        <dbReference type="EMBL" id="KAK7076259.1"/>
    </source>
</evidence>
<gene>
    <name evidence="1" type="ORF">SK128_024869</name>
</gene>
<proteinExistence type="predicted"/>
<dbReference type="EMBL" id="JAXCGZ010009756">
    <property type="protein sequence ID" value="KAK7076259.1"/>
    <property type="molecule type" value="Genomic_DNA"/>
</dbReference>
<feature type="non-terminal residue" evidence="1">
    <location>
        <position position="175"/>
    </location>
</feature>
<comment type="caution">
    <text evidence="1">The sequence shown here is derived from an EMBL/GenBank/DDBJ whole genome shotgun (WGS) entry which is preliminary data.</text>
</comment>
<dbReference type="AlphaFoldDB" id="A0AAN8XBH0"/>
<accession>A0AAN8XBH0</accession>
<sequence>MCVLQGGQETIKSQNEALHLCVTKGDSRAIYLADKRKNDTKFLALGEDLIAKELRYHNSCTRDYLRDENMETKLTSSRKTHHEAFRKLSIFIERDIVTSKNPMMASVLLSLYQEEYIVAGGTATEIQEYCISSLLTKMKTNIKDIQCAKHSNKSGTYVYPISLTAEEANAKINSS</sequence>
<evidence type="ECO:0000313" key="2">
    <source>
        <dbReference type="Proteomes" id="UP001381693"/>
    </source>
</evidence>
<reference evidence="1 2" key="1">
    <citation type="submission" date="2023-11" db="EMBL/GenBank/DDBJ databases">
        <title>Halocaridina rubra genome assembly.</title>
        <authorList>
            <person name="Smith C."/>
        </authorList>
    </citation>
    <scope>NUCLEOTIDE SEQUENCE [LARGE SCALE GENOMIC DNA]</scope>
    <source>
        <strain evidence="1">EP-1</strain>
        <tissue evidence="1">Whole</tissue>
    </source>
</reference>
<name>A0AAN8XBH0_HALRR</name>